<dbReference type="HOGENOM" id="CLU_082632_5_1_4"/>
<evidence type="ECO:0000259" key="7">
    <source>
        <dbReference type="PROSITE" id="PS51085"/>
    </source>
</evidence>
<proteinExistence type="inferred from homology"/>
<dbReference type="PANTHER" id="PTHR23426">
    <property type="entry name" value="FERREDOXIN/ADRENODOXIN"/>
    <property type="match status" value="1"/>
</dbReference>
<dbReference type="AlphaFoldDB" id="A0A060NNV8"/>
<dbReference type="InterPro" id="IPR018298">
    <property type="entry name" value="Adrenodoxin_Fe-S_BS"/>
</dbReference>
<name>A0A060NNV8_9BURK</name>
<comment type="cofactor">
    <cofactor evidence="6">
        <name>[2Fe-2S] cluster</name>
        <dbReference type="ChEBI" id="CHEBI:190135"/>
    </cofactor>
</comment>
<accession>A0A060NNV8</accession>
<keyword evidence="9" id="KW-1185">Reference proteome</keyword>
<dbReference type="GO" id="GO:0140647">
    <property type="term" value="P:P450-containing electron transport chain"/>
    <property type="evidence" value="ECO:0007669"/>
    <property type="project" value="InterPro"/>
</dbReference>
<dbReference type="InterPro" id="IPR001055">
    <property type="entry name" value="Adrenodoxin-like"/>
</dbReference>
<keyword evidence="5" id="KW-0411">Iron-sulfur</keyword>
<dbReference type="PROSITE" id="PS51085">
    <property type="entry name" value="2FE2S_FER_2"/>
    <property type="match status" value="1"/>
</dbReference>
<evidence type="ECO:0000256" key="1">
    <source>
        <dbReference type="ARBA" id="ARBA00010914"/>
    </source>
</evidence>
<evidence type="ECO:0000313" key="9">
    <source>
        <dbReference type="Proteomes" id="UP000066014"/>
    </source>
</evidence>
<gene>
    <name evidence="8" type="ORF">SMCB_0827</name>
</gene>
<dbReference type="SUPFAM" id="SSF54292">
    <property type="entry name" value="2Fe-2S ferredoxin-like"/>
    <property type="match status" value="1"/>
</dbReference>
<dbReference type="PROSITE" id="PS00814">
    <property type="entry name" value="ADX"/>
    <property type="match status" value="1"/>
</dbReference>
<keyword evidence="4" id="KW-0408">Iron</keyword>
<dbReference type="InterPro" id="IPR012675">
    <property type="entry name" value="Beta-grasp_dom_sf"/>
</dbReference>
<evidence type="ECO:0000256" key="3">
    <source>
        <dbReference type="ARBA" id="ARBA00022723"/>
    </source>
</evidence>
<dbReference type="Gene3D" id="3.10.20.30">
    <property type="match status" value="1"/>
</dbReference>
<feature type="domain" description="2Fe-2S ferredoxin-type" evidence="7">
    <location>
        <begin position="2"/>
        <end position="106"/>
    </location>
</feature>
<evidence type="ECO:0000313" key="8">
    <source>
        <dbReference type="EMBL" id="BAO83055.1"/>
    </source>
</evidence>
<dbReference type="GO" id="GO:0051537">
    <property type="term" value="F:2 iron, 2 sulfur cluster binding"/>
    <property type="evidence" value="ECO:0007669"/>
    <property type="project" value="UniProtKB-KW"/>
</dbReference>
<dbReference type="CDD" id="cd00207">
    <property type="entry name" value="fer2"/>
    <property type="match status" value="1"/>
</dbReference>
<dbReference type="RefSeq" id="WP_045535266.1">
    <property type="nucleotide sequence ID" value="NZ_AP014569.1"/>
</dbReference>
<dbReference type="KEGG" id="cbab:SMCB_0827"/>
<evidence type="ECO:0000256" key="2">
    <source>
        <dbReference type="ARBA" id="ARBA00022714"/>
    </source>
</evidence>
<organism evidence="8 9">
    <name type="scientific">Serpentinimonas maccroryi</name>
    <dbReference type="NCBI Taxonomy" id="1458426"/>
    <lineage>
        <taxon>Bacteria</taxon>
        <taxon>Pseudomonadati</taxon>
        <taxon>Pseudomonadota</taxon>
        <taxon>Betaproteobacteria</taxon>
        <taxon>Burkholderiales</taxon>
        <taxon>Comamonadaceae</taxon>
        <taxon>Serpentinimonas</taxon>
    </lineage>
</organism>
<dbReference type="GO" id="GO:0005829">
    <property type="term" value="C:cytosol"/>
    <property type="evidence" value="ECO:0007669"/>
    <property type="project" value="TreeGrafter"/>
</dbReference>
<dbReference type="InterPro" id="IPR036010">
    <property type="entry name" value="2Fe-2S_ferredoxin-like_sf"/>
</dbReference>
<comment type="similarity">
    <text evidence="1">Belongs to the adrenodoxin/putidaredoxin family.</text>
</comment>
<dbReference type="Proteomes" id="UP000066014">
    <property type="component" value="Chromosome"/>
</dbReference>
<protein>
    <submittedName>
        <fullName evidence="8">Ferredoxin</fullName>
    </submittedName>
</protein>
<keyword evidence="3" id="KW-0479">Metal-binding</keyword>
<dbReference type="OrthoDB" id="9799640at2"/>
<reference evidence="8 9" key="1">
    <citation type="journal article" date="2014" name="Nat. Commun.">
        <title>Physiological and genomic features of highly alkaliphilic hydrogen-utilizing Betaproteobacteria from a continental serpentinizing site.</title>
        <authorList>
            <person name="Suzuki S."/>
            <person name="Kuenen J.G."/>
            <person name="Schipper K."/>
            <person name="van der Velde S."/>
            <person name="Ishii S."/>
            <person name="Wu A."/>
            <person name="Sorokin D.Y."/>
            <person name="Tenney A."/>
            <person name="Meng X.Y."/>
            <person name="Morrill P.L."/>
            <person name="Kamagata Y."/>
            <person name="Muyzer G."/>
            <person name="Nealson K.H."/>
        </authorList>
    </citation>
    <scope>NUCLEOTIDE SEQUENCE [LARGE SCALE GENOMIC DNA]</scope>
    <source>
        <strain evidence="8 9">B1</strain>
    </source>
</reference>
<evidence type="ECO:0000256" key="4">
    <source>
        <dbReference type="ARBA" id="ARBA00023004"/>
    </source>
</evidence>
<dbReference type="EMBL" id="AP014569">
    <property type="protein sequence ID" value="BAO83055.1"/>
    <property type="molecule type" value="Genomic_DNA"/>
</dbReference>
<dbReference type="InterPro" id="IPR001041">
    <property type="entry name" value="2Fe-2S_ferredoxin-type"/>
</dbReference>
<dbReference type="GO" id="GO:0046872">
    <property type="term" value="F:metal ion binding"/>
    <property type="evidence" value="ECO:0007669"/>
    <property type="project" value="UniProtKB-KW"/>
</dbReference>
<dbReference type="STRING" id="1458426.SMCB_0827"/>
<dbReference type="PANTHER" id="PTHR23426:SF65">
    <property type="entry name" value="FERREDOXIN-2, MITOCHONDRIAL"/>
    <property type="match status" value="1"/>
</dbReference>
<dbReference type="PRINTS" id="PR00355">
    <property type="entry name" value="ADRENODOXIN"/>
</dbReference>
<keyword evidence="2" id="KW-0001">2Fe-2S</keyword>
<dbReference type="GO" id="GO:0009055">
    <property type="term" value="F:electron transfer activity"/>
    <property type="evidence" value="ECO:0007669"/>
    <property type="project" value="TreeGrafter"/>
</dbReference>
<evidence type="ECO:0000256" key="6">
    <source>
        <dbReference type="ARBA" id="ARBA00034078"/>
    </source>
</evidence>
<evidence type="ECO:0000256" key="5">
    <source>
        <dbReference type="ARBA" id="ARBA00023014"/>
    </source>
</evidence>
<sequence>MAQITYIEAHGQTCTVDLPEGWNLMQGAIANGIEGILGECGGSCACATCHCYVDESHLPDLAEPSQTELDMLEHVAAERRPNSRLACQIKATARLDGLILRLPAAQE</sequence>
<dbReference type="Pfam" id="PF00111">
    <property type="entry name" value="Fer2"/>
    <property type="match status" value="1"/>
</dbReference>